<evidence type="ECO:0000256" key="1">
    <source>
        <dbReference type="SAM" id="MobiDB-lite"/>
    </source>
</evidence>
<keyword evidence="2" id="KW-0378">Hydrolase</keyword>
<sequence>MMKCQSIICIQRTFKEMETVCFVQLQTSWKVMKICICIIGKLQLINSKNKKNSLKILSMIQNLTNTYMKCLNQEYGVEIWKFKLFRLHQGIILSSIQKESLTQLLKARLLKGYKRKLFIQHTTLKKIQQSIIAQLEISEMTKKEMNKDDVKECIEIQDNQSEENDENTDQIQQENKDIHKNETKKSKQSKIEIAKLKKEKEKQKKAERQTQNQKREKTHKSKKQQVQDNSEEQIDVGDGDDIEQNENQENYNADNSQEKPLEQNENINQENMKRKEEKKIKDLVWQLASIQLQEDVSNNKIEGQSKLIKLGRNQKCHCGSLKPYKKCCESKDLINNQQNANKIQNRLDNLKDVVFI</sequence>
<dbReference type="Proteomes" id="UP000009168">
    <property type="component" value="Unassembled WGS sequence"/>
</dbReference>
<evidence type="ECO:0000313" key="2">
    <source>
        <dbReference type="EMBL" id="EAR88973.2"/>
    </source>
</evidence>
<evidence type="ECO:0000313" key="3">
    <source>
        <dbReference type="Proteomes" id="UP000009168"/>
    </source>
</evidence>
<protein>
    <submittedName>
        <fullName evidence="2">OTU-like cysteine protease family protein, putative</fullName>
    </submittedName>
</protein>
<dbReference type="KEGG" id="tet:TTHERM_00554280"/>
<dbReference type="HOGENOM" id="CLU_638582_0_0_1"/>
<reference evidence="3" key="1">
    <citation type="journal article" date="2006" name="PLoS Biol.">
        <title>Macronuclear genome sequence of the ciliate Tetrahymena thermophila, a model eukaryote.</title>
        <authorList>
            <person name="Eisen J.A."/>
            <person name="Coyne R.S."/>
            <person name="Wu M."/>
            <person name="Wu D."/>
            <person name="Thiagarajan M."/>
            <person name="Wortman J.R."/>
            <person name="Badger J.H."/>
            <person name="Ren Q."/>
            <person name="Amedeo P."/>
            <person name="Jones K.M."/>
            <person name="Tallon L.J."/>
            <person name="Delcher A.L."/>
            <person name="Salzberg S.L."/>
            <person name="Silva J.C."/>
            <person name="Haas B.J."/>
            <person name="Majoros W.H."/>
            <person name="Farzad M."/>
            <person name="Carlton J.M."/>
            <person name="Smith R.K. Jr."/>
            <person name="Garg J."/>
            <person name="Pearlman R.E."/>
            <person name="Karrer K.M."/>
            <person name="Sun L."/>
            <person name="Manning G."/>
            <person name="Elde N.C."/>
            <person name="Turkewitz A.P."/>
            <person name="Asai D.J."/>
            <person name="Wilkes D.E."/>
            <person name="Wang Y."/>
            <person name="Cai H."/>
            <person name="Collins K."/>
            <person name="Stewart B.A."/>
            <person name="Lee S.R."/>
            <person name="Wilamowska K."/>
            <person name="Weinberg Z."/>
            <person name="Ruzzo W.L."/>
            <person name="Wloga D."/>
            <person name="Gaertig J."/>
            <person name="Frankel J."/>
            <person name="Tsao C.-C."/>
            <person name="Gorovsky M.A."/>
            <person name="Keeling P.J."/>
            <person name="Waller R.F."/>
            <person name="Patron N.J."/>
            <person name="Cherry J.M."/>
            <person name="Stover N.A."/>
            <person name="Krieger C.J."/>
            <person name="del Toro C."/>
            <person name="Ryder H.F."/>
            <person name="Williamson S.C."/>
            <person name="Barbeau R.A."/>
            <person name="Hamilton E.P."/>
            <person name="Orias E."/>
        </authorList>
    </citation>
    <scope>NUCLEOTIDE SEQUENCE [LARGE SCALE GENOMIC DNA]</scope>
    <source>
        <strain evidence="3">SB210</strain>
    </source>
</reference>
<feature type="compositionally biased region" description="Basic and acidic residues" evidence="1">
    <location>
        <begin position="174"/>
        <end position="208"/>
    </location>
</feature>
<dbReference type="MEROPS" id="C85.003"/>
<dbReference type="InterPro" id="IPR004027">
    <property type="entry name" value="SEC_C_motif"/>
</dbReference>
<dbReference type="GO" id="GO:0008233">
    <property type="term" value="F:peptidase activity"/>
    <property type="evidence" value="ECO:0007669"/>
    <property type="project" value="UniProtKB-KW"/>
</dbReference>
<feature type="compositionally biased region" description="Acidic residues" evidence="1">
    <location>
        <begin position="229"/>
        <end position="246"/>
    </location>
</feature>
<dbReference type="GO" id="GO:0006508">
    <property type="term" value="P:proteolysis"/>
    <property type="evidence" value="ECO:0007669"/>
    <property type="project" value="UniProtKB-KW"/>
</dbReference>
<gene>
    <name evidence="2" type="ORF">TTHERM_00554280</name>
</gene>
<keyword evidence="2" id="KW-0645">Protease</keyword>
<dbReference type="Pfam" id="PF02810">
    <property type="entry name" value="SEC-C"/>
    <property type="match status" value="1"/>
</dbReference>
<dbReference type="EMBL" id="GG662828">
    <property type="protein sequence ID" value="EAR88973.2"/>
    <property type="molecule type" value="Genomic_DNA"/>
</dbReference>
<accession>Q22UJ7</accession>
<organism evidence="2 3">
    <name type="scientific">Tetrahymena thermophila (strain SB210)</name>
    <dbReference type="NCBI Taxonomy" id="312017"/>
    <lineage>
        <taxon>Eukaryota</taxon>
        <taxon>Sar</taxon>
        <taxon>Alveolata</taxon>
        <taxon>Ciliophora</taxon>
        <taxon>Intramacronucleata</taxon>
        <taxon>Oligohymenophorea</taxon>
        <taxon>Hymenostomatida</taxon>
        <taxon>Tetrahymenina</taxon>
        <taxon>Tetrahymenidae</taxon>
        <taxon>Tetrahymena</taxon>
    </lineage>
</organism>
<dbReference type="GeneID" id="7840663"/>
<dbReference type="InParanoid" id="Q22UJ7"/>
<dbReference type="RefSeq" id="XP_001009218.2">
    <property type="nucleotide sequence ID" value="XM_001009218.2"/>
</dbReference>
<proteinExistence type="predicted"/>
<dbReference type="AlphaFoldDB" id="Q22UJ7"/>
<name>Q22UJ7_TETTS</name>
<keyword evidence="3" id="KW-1185">Reference proteome</keyword>
<feature type="region of interest" description="Disordered" evidence="1">
    <location>
        <begin position="157"/>
        <end position="264"/>
    </location>
</feature>